<feature type="transmembrane region" description="Helical" evidence="9">
    <location>
        <begin position="209"/>
        <end position="228"/>
    </location>
</feature>
<feature type="transmembrane region" description="Helical" evidence="9">
    <location>
        <begin position="123"/>
        <end position="145"/>
    </location>
</feature>
<feature type="compositionally biased region" description="Low complexity" evidence="8">
    <location>
        <begin position="68"/>
        <end position="78"/>
    </location>
</feature>
<feature type="transmembrane region" description="Helical" evidence="9">
    <location>
        <begin position="442"/>
        <end position="461"/>
    </location>
</feature>
<dbReference type="Pfam" id="PF00924">
    <property type="entry name" value="MS_channel_2nd"/>
    <property type="match status" value="1"/>
</dbReference>
<evidence type="ECO:0000256" key="8">
    <source>
        <dbReference type="SAM" id="MobiDB-lite"/>
    </source>
</evidence>
<feature type="coiled-coil region" evidence="7">
    <location>
        <begin position="395"/>
        <end position="436"/>
    </location>
</feature>
<dbReference type="InterPro" id="IPR045276">
    <property type="entry name" value="YbiO_bact"/>
</dbReference>
<dbReference type="SUPFAM" id="SSF82689">
    <property type="entry name" value="Mechanosensitive channel protein MscS (YggB), C-terminal domain"/>
    <property type="match status" value="1"/>
</dbReference>
<keyword evidence="3" id="KW-1003">Cell membrane</keyword>
<feature type="transmembrane region" description="Helical" evidence="9">
    <location>
        <begin position="532"/>
        <end position="551"/>
    </location>
</feature>
<evidence type="ECO:0000256" key="2">
    <source>
        <dbReference type="ARBA" id="ARBA00008017"/>
    </source>
</evidence>
<dbReference type="InterPro" id="IPR010920">
    <property type="entry name" value="LSM_dom_sf"/>
</dbReference>
<dbReference type="InterPro" id="IPR006685">
    <property type="entry name" value="MscS_channel_2nd"/>
</dbReference>
<organism evidence="13 14">
    <name type="scientific">Pseudovibrio exalbescens</name>
    <dbReference type="NCBI Taxonomy" id="197461"/>
    <lineage>
        <taxon>Bacteria</taxon>
        <taxon>Pseudomonadati</taxon>
        <taxon>Pseudomonadota</taxon>
        <taxon>Alphaproteobacteria</taxon>
        <taxon>Hyphomicrobiales</taxon>
        <taxon>Stappiaceae</taxon>
        <taxon>Pseudovibrio</taxon>
    </lineage>
</organism>
<evidence type="ECO:0008006" key="15">
    <source>
        <dbReference type="Google" id="ProtNLM"/>
    </source>
</evidence>
<dbReference type="SUPFAM" id="SSF50182">
    <property type="entry name" value="Sm-like ribonucleoproteins"/>
    <property type="match status" value="1"/>
</dbReference>
<reference evidence="13 14" key="1">
    <citation type="submission" date="2016-03" db="EMBL/GenBank/DDBJ databases">
        <title>Genome sequence of Nesiotobacter sp. nov., a moderately halophilic alphaproteobacterium isolated from the Yellow Sea, China.</title>
        <authorList>
            <person name="Zhang G."/>
            <person name="Zhang R."/>
        </authorList>
    </citation>
    <scope>NUCLEOTIDE SEQUENCE [LARGE SCALE GENOMIC DNA]</scope>
    <source>
        <strain evidence="13 14">WB1-6</strain>
    </source>
</reference>
<dbReference type="InterPro" id="IPR023408">
    <property type="entry name" value="MscS_beta-dom_sf"/>
</dbReference>
<dbReference type="AlphaFoldDB" id="A0A1U7JL96"/>
<feature type="region of interest" description="Disordered" evidence="8">
    <location>
        <begin position="58"/>
        <end position="78"/>
    </location>
</feature>
<feature type="transmembrane region" description="Helical" evidence="9">
    <location>
        <begin position="282"/>
        <end position="301"/>
    </location>
</feature>
<sequence length="785" mass="86778">MPRLVPDRVQFDANFRVRPHSGGWQILLYAFVIVWCFIAAPQVGWANPVLLGQVATSEQQSATKPEPASVNTTATSSSTPMMDVQHAYRFEEKVREMLAETGTTADQIRQAMSQANPGGGGDWLANGLVLGLVAILVGYAAGALVQRWGRLNFLSLYSQSPSVRAEKVGFLLTRALMMLFGTVSNAIVSGVLILIFAQGHPPTRMTAMVMLGTFLLYRFVSLVAYNVLAPRYPDYRMVPLPNETARGLYRSLMIVFAVAATMLAVCIWLNNLNVAEEAHKLSLMLTSLVTTVLLSGVAIVYRRPIGLALTGYPANPEEVTGWRMVVLRYWFLPVVAYFVFAFAATVFRLVLDLPSAMGLVAAPLEAALVGAVFYAVLILLIDRFLLPYVNTDKGVAKIKKQLLEAHEKSENAAEEIPEAELEAQAQAEAIERERKREPYRHLVDHGAQILTVLAMFGWLLVDWGISISRDESFLGSLFEIFLVSFLGYMAYRAVQLAIDQKIEEESPSSEHGAGEFEVGGTGESRIATLLPIFRNFLLITIAVISSMVVLSELGVNIAPLFAGAGVVGLAVGFGAQTLIRDIFSGAFFLIDDAFRKGEYIDIGEVKGMVEKISIRSMQLRHHNGPLNTVPFGEIQFVKNFSRDWAMMKLAFRVTYDTDVEKVRKLIKKFGQELLEHPDYGPKFLQPVKSQGVISFEDSAMIVRVKFMTRPGDQFELRKVVYAGIRDIFEREGIHFAHREVKVRLSDEDAPRKLTDDEKRAVAGAVLPAIEDQEAEDQAAAAAGSR</sequence>
<proteinExistence type="inferred from homology"/>
<dbReference type="Pfam" id="PF21088">
    <property type="entry name" value="MS_channel_1st"/>
    <property type="match status" value="1"/>
</dbReference>
<dbReference type="STRING" id="197461.A3843_03625"/>
<dbReference type="Gene3D" id="3.30.70.100">
    <property type="match status" value="1"/>
</dbReference>
<keyword evidence="7" id="KW-0175">Coiled coil</keyword>
<evidence type="ECO:0000256" key="5">
    <source>
        <dbReference type="ARBA" id="ARBA00022989"/>
    </source>
</evidence>
<dbReference type="GO" id="GO:0005886">
    <property type="term" value="C:plasma membrane"/>
    <property type="evidence" value="ECO:0007669"/>
    <property type="project" value="UniProtKB-SubCell"/>
</dbReference>
<dbReference type="PANTHER" id="PTHR30460">
    <property type="entry name" value="MODERATE CONDUCTANCE MECHANOSENSITIVE CHANNEL YBIO"/>
    <property type="match status" value="1"/>
</dbReference>
<dbReference type="InterPro" id="IPR011014">
    <property type="entry name" value="MscS_channel_TM-2"/>
</dbReference>
<evidence type="ECO:0000259" key="11">
    <source>
        <dbReference type="Pfam" id="PF21082"/>
    </source>
</evidence>
<feature type="transmembrane region" description="Helical" evidence="9">
    <location>
        <begin position="329"/>
        <end position="351"/>
    </location>
</feature>
<dbReference type="InterPro" id="IPR049142">
    <property type="entry name" value="MS_channel_1st"/>
</dbReference>
<feature type="domain" description="Mechanosensitive ion channel transmembrane helices 2/3" evidence="12">
    <location>
        <begin position="536"/>
        <end position="576"/>
    </location>
</feature>
<evidence type="ECO:0000313" key="13">
    <source>
        <dbReference type="EMBL" id="OKL45421.1"/>
    </source>
</evidence>
<feature type="domain" description="Mechanosensitive ion channel MscS" evidence="10">
    <location>
        <begin position="577"/>
        <end position="642"/>
    </location>
</feature>
<evidence type="ECO:0000259" key="10">
    <source>
        <dbReference type="Pfam" id="PF00924"/>
    </source>
</evidence>
<comment type="subcellular location">
    <subcellularLocation>
        <location evidence="1">Cell membrane</location>
        <topology evidence="1">Multi-pass membrane protein</topology>
    </subcellularLocation>
</comment>
<dbReference type="PANTHER" id="PTHR30460:SF0">
    <property type="entry name" value="MODERATE CONDUCTANCE MECHANOSENSITIVE CHANNEL YBIO"/>
    <property type="match status" value="1"/>
</dbReference>
<comment type="caution">
    <text evidence="13">The sequence shown here is derived from an EMBL/GenBank/DDBJ whole genome shotgun (WGS) entry which is preliminary data.</text>
</comment>
<keyword evidence="4 9" id="KW-0812">Transmembrane</keyword>
<name>A0A1U7JL96_9HYPH</name>
<protein>
    <recommendedName>
        <fullName evidence="15">Moderate conductance mechanosensitive channel YbiO</fullName>
    </recommendedName>
</protein>
<gene>
    <name evidence="13" type="ORF">A3843_03625</name>
</gene>
<dbReference type="GO" id="GO:0008381">
    <property type="term" value="F:mechanosensitive monoatomic ion channel activity"/>
    <property type="evidence" value="ECO:0007669"/>
    <property type="project" value="InterPro"/>
</dbReference>
<dbReference type="Gene3D" id="2.30.30.60">
    <property type="match status" value="1"/>
</dbReference>
<dbReference type="EMBL" id="LVVZ01000005">
    <property type="protein sequence ID" value="OKL45421.1"/>
    <property type="molecule type" value="Genomic_DNA"/>
</dbReference>
<evidence type="ECO:0000256" key="1">
    <source>
        <dbReference type="ARBA" id="ARBA00004651"/>
    </source>
</evidence>
<evidence type="ECO:0000256" key="4">
    <source>
        <dbReference type="ARBA" id="ARBA00022692"/>
    </source>
</evidence>
<evidence type="ECO:0000256" key="6">
    <source>
        <dbReference type="ARBA" id="ARBA00023136"/>
    </source>
</evidence>
<feature type="transmembrane region" description="Helical" evidence="9">
    <location>
        <begin position="557"/>
        <end position="579"/>
    </location>
</feature>
<evidence type="ECO:0000256" key="3">
    <source>
        <dbReference type="ARBA" id="ARBA00022475"/>
    </source>
</evidence>
<feature type="transmembrane region" description="Helical" evidence="9">
    <location>
        <begin position="248"/>
        <end position="270"/>
    </location>
</feature>
<dbReference type="SUPFAM" id="SSF82861">
    <property type="entry name" value="Mechanosensitive channel protein MscS (YggB), transmembrane region"/>
    <property type="match status" value="1"/>
</dbReference>
<feature type="domain" description="Mechanosensitive ion channel MscS C-terminal" evidence="11">
    <location>
        <begin position="649"/>
        <end position="735"/>
    </location>
</feature>
<dbReference type="Gene3D" id="1.10.287.1260">
    <property type="match status" value="1"/>
</dbReference>
<dbReference type="RefSeq" id="WP_051268702.1">
    <property type="nucleotide sequence ID" value="NZ_LVVZ01000005.1"/>
</dbReference>
<keyword evidence="14" id="KW-1185">Reference proteome</keyword>
<evidence type="ECO:0000313" key="14">
    <source>
        <dbReference type="Proteomes" id="UP000185783"/>
    </source>
</evidence>
<feature type="transmembrane region" description="Helical" evidence="9">
    <location>
        <begin position="357"/>
        <end position="381"/>
    </location>
</feature>
<dbReference type="Proteomes" id="UP000185783">
    <property type="component" value="Unassembled WGS sequence"/>
</dbReference>
<accession>A0A1U7JL96</accession>
<feature type="transmembrane region" description="Helical" evidence="9">
    <location>
        <begin position="26"/>
        <end position="45"/>
    </location>
</feature>
<feature type="transmembrane region" description="Helical" evidence="9">
    <location>
        <begin position="176"/>
        <end position="197"/>
    </location>
</feature>
<keyword evidence="5 9" id="KW-1133">Transmembrane helix</keyword>
<dbReference type="InterPro" id="IPR011066">
    <property type="entry name" value="MscS_channel_C_sf"/>
</dbReference>
<evidence type="ECO:0000256" key="9">
    <source>
        <dbReference type="SAM" id="Phobius"/>
    </source>
</evidence>
<dbReference type="InterPro" id="IPR049278">
    <property type="entry name" value="MS_channel_C"/>
</dbReference>
<dbReference type="Pfam" id="PF21082">
    <property type="entry name" value="MS_channel_3rd"/>
    <property type="match status" value="1"/>
</dbReference>
<keyword evidence="6 9" id="KW-0472">Membrane</keyword>
<evidence type="ECO:0000256" key="7">
    <source>
        <dbReference type="SAM" id="Coils"/>
    </source>
</evidence>
<evidence type="ECO:0000259" key="12">
    <source>
        <dbReference type="Pfam" id="PF21088"/>
    </source>
</evidence>
<comment type="similarity">
    <text evidence="2">Belongs to the MscS (TC 1.A.23) family.</text>
</comment>